<feature type="transmembrane region" description="Helical" evidence="1">
    <location>
        <begin position="23"/>
        <end position="46"/>
    </location>
</feature>
<dbReference type="RefSeq" id="WP_341469614.1">
    <property type="nucleotide sequence ID" value="NZ_CP128399.1"/>
</dbReference>
<evidence type="ECO:0000313" key="3">
    <source>
        <dbReference type="EMBL" id="WJW67724.1"/>
    </source>
</evidence>
<keyword evidence="1" id="KW-1133">Transmembrane helix</keyword>
<evidence type="ECO:0000256" key="1">
    <source>
        <dbReference type="SAM" id="Phobius"/>
    </source>
</evidence>
<evidence type="ECO:0000313" key="4">
    <source>
        <dbReference type="Proteomes" id="UP000521676"/>
    </source>
</evidence>
<reference evidence="3" key="2">
    <citation type="journal article" date="2024" name="Nature">
        <title>Anoxygenic phototroph of the Chloroflexota uses a type I reaction centre.</title>
        <authorList>
            <person name="Tsuji J.M."/>
            <person name="Shaw N.A."/>
            <person name="Nagashima S."/>
            <person name="Venkiteswaran J.J."/>
            <person name="Schiff S.L."/>
            <person name="Watanabe T."/>
            <person name="Fukui M."/>
            <person name="Hanada S."/>
            <person name="Tank M."/>
            <person name="Neufeld J.D."/>
        </authorList>
    </citation>
    <scope>NUCLEOTIDE SEQUENCE</scope>
    <source>
        <strain evidence="3">L227-S17</strain>
    </source>
</reference>
<dbReference type="AlphaFoldDB" id="A0A8T7M1H2"/>
<dbReference type="Pfam" id="PF19638">
    <property type="entry name" value="DUF6141"/>
    <property type="match status" value="1"/>
</dbReference>
<evidence type="ECO:0000313" key="5">
    <source>
        <dbReference type="Proteomes" id="UP001431572"/>
    </source>
</evidence>
<dbReference type="InterPro" id="IPR046139">
    <property type="entry name" value="DUF6141"/>
</dbReference>
<protein>
    <submittedName>
        <fullName evidence="3">DUF6141 family protein</fullName>
    </submittedName>
</protein>
<keyword evidence="1" id="KW-0812">Transmembrane</keyword>
<accession>A0A8T7M1H2</accession>
<proteinExistence type="predicted"/>
<dbReference type="Proteomes" id="UP001431572">
    <property type="component" value="Chromosome 1"/>
</dbReference>
<reference evidence="2 4" key="1">
    <citation type="submission" date="2020-06" db="EMBL/GenBank/DDBJ databases">
        <title>Anoxygenic phototrophic Chloroflexota member uses a Type I reaction center.</title>
        <authorList>
            <person name="Tsuji J.M."/>
            <person name="Shaw N.A."/>
            <person name="Nagashima S."/>
            <person name="Venkiteswaran J."/>
            <person name="Schiff S.L."/>
            <person name="Hanada S."/>
            <person name="Tank M."/>
            <person name="Neufeld J.D."/>
        </authorList>
    </citation>
    <scope>NUCLEOTIDE SEQUENCE [LARGE SCALE GENOMIC DNA]</scope>
    <source>
        <strain evidence="2">L227-S17</strain>
    </source>
</reference>
<evidence type="ECO:0000313" key="2">
    <source>
        <dbReference type="EMBL" id="NWJ45860.1"/>
    </source>
</evidence>
<sequence length="174" mass="20063">MVSNTKTGDNPLKFREVQRFMQWWIWLLLCSIAAMMWIMAFVQLVLGIKLGNKPAPDFILVALWLVFGIAFPYFFLSNRLIVEVRGDGIYYRFTSLQFRFRQVQFDELAAAQLRQYHPLREYGGWGIRLGKGSIAYNVTGNRGVMLELLNGKKILLGSQQPEELLQAIEQGRKG</sequence>
<feature type="transmembrane region" description="Helical" evidence="1">
    <location>
        <begin position="58"/>
        <end position="76"/>
    </location>
</feature>
<organism evidence="2 4">
    <name type="scientific">Candidatus Chlorohelix allophototropha</name>
    <dbReference type="NCBI Taxonomy" id="3003348"/>
    <lineage>
        <taxon>Bacteria</taxon>
        <taxon>Bacillati</taxon>
        <taxon>Chloroflexota</taxon>
        <taxon>Chloroflexia</taxon>
        <taxon>Candidatus Chloroheliales</taxon>
        <taxon>Candidatus Chloroheliaceae</taxon>
        <taxon>Candidatus Chlorohelix</taxon>
    </lineage>
</organism>
<keyword evidence="1" id="KW-0472">Membrane</keyword>
<dbReference type="EMBL" id="CP128399">
    <property type="protein sequence ID" value="WJW67724.1"/>
    <property type="molecule type" value="Genomic_DNA"/>
</dbReference>
<dbReference type="EMBL" id="JACATZ010000001">
    <property type="protein sequence ID" value="NWJ45860.1"/>
    <property type="molecule type" value="Genomic_DNA"/>
</dbReference>
<keyword evidence="5" id="KW-1185">Reference proteome</keyword>
<gene>
    <name evidence="2" type="ORF">HXX08_08280</name>
    <name evidence="3" type="ORF">OZ401_000999</name>
</gene>
<name>A0A8T7M1H2_9CHLR</name>
<dbReference type="Proteomes" id="UP000521676">
    <property type="component" value="Unassembled WGS sequence"/>
</dbReference>